<dbReference type="Proteomes" id="UP001183410">
    <property type="component" value="Unassembled WGS sequence"/>
</dbReference>
<name>A0ABU2JTJ4_9ACTN</name>
<gene>
    <name evidence="3" type="ORF">RM844_18290</name>
</gene>
<reference evidence="4" key="1">
    <citation type="submission" date="2023-07" db="EMBL/GenBank/DDBJ databases">
        <title>30 novel species of actinomycetes from the DSMZ collection.</title>
        <authorList>
            <person name="Nouioui I."/>
        </authorList>
    </citation>
    <scope>NUCLEOTIDE SEQUENCE [LARGE SCALE GENOMIC DNA]</scope>
    <source>
        <strain evidence="4">DSM 44915</strain>
    </source>
</reference>
<dbReference type="RefSeq" id="WP_311668322.1">
    <property type="nucleotide sequence ID" value="NZ_JAVREO010000010.1"/>
</dbReference>
<comment type="caution">
    <text evidence="3">The sequence shown here is derived from an EMBL/GenBank/DDBJ whole genome shotgun (WGS) entry which is preliminary data.</text>
</comment>
<dbReference type="GO" id="GO:0016740">
    <property type="term" value="F:transferase activity"/>
    <property type="evidence" value="ECO:0007669"/>
    <property type="project" value="UniProtKB-KW"/>
</dbReference>
<feature type="compositionally biased region" description="Polar residues" evidence="1">
    <location>
        <begin position="1"/>
        <end position="17"/>
    </location>
</feature>
<dbReference type="SUPFAM" id="SSF56112">
    <property type="entry name" value="Protein kinase-like (PK-like)"/>
    <property type="match status" value="1"/>
</dbReference>
<evidence type="ECO:0000313" key="3">
    <source>
        <dbReference type="EMBL" id="MDT0268237.1"/>
    </source>
</evidence>
<feature type="region of interest" description="Disordered" evidence="1">
    <location>
        <begin position="1"/>
        <end position="24"/>
    </location>
</feature>
<feature type="domain" description="Aminoglycoside phosphotransferase" evidence="2">
    <location>
        <begin position="115"/>
        <end position="184"/>
    </location>
</feature>
<dbReference type="Pfam" id="PF01636">
    <property type="entry name" value="APH"/>
    <property type="match status" value="1"/>
</dbReference>
<keyword evidence="3" id="KW-0808">Transferase</keyword>
<organism evidence="3 4">
    <name type="scientific">Streptomyces chisholmiae</name>
    <dbReference type="NCBI Taxonomy" id="3075540"/>
    <lineage>
        <taxon>Bacteria</taxon>
        <taxon>Bacillati</taxon>
        <taxon>Actinomycetota</taxon>
        <taxon>Actinomycetes</taxon>
        <taxon>Kitasatosporales</taxon>
        <taxon>Streptomycetaceae</taxon>
        <taxon>Streptomyces</taxon>
    </lineage>
</organism>
<protein>
    <submittedName>
        <fullName evidence="3">Aminoglycoside phosphotransferase family protein</fullName>
        <ecNumber evidence="3">2.7.1.-</ecNumber>
    </submittedName>
</protein>
<sequence length="271" mass="29639">MAQTDPDTTGETPLTGGNVSGGVVRIGDTVRRPAGPWTPAVHALLHHLHAVGFTGAPRPLGIDAQGREVLTFAPGSTAWPDRFGLLDPTGRLARVGRLIRELHDAAAEFTPPPDAAWRRLIPPDGTEQIVHHDLAPWNLVLPADAELDVGDWQFIDWDGAGPGTRLGDLAYAAHGFLPLSANPAFRRTDRDAADRLRVLADAYGLDETQRRAWVPLLTARTLAMHDFLRDQTAAGVEPWTTLWREGHGTVWRQDAEYVEARAAHWRAALLD</sequence>
<evidence type="ECO:0000313" key="4">
    <source>
        <dbReference type="Proteomes" id="UP001183410"/>
    </source>
</evidence>
<dbReference type="InterPro" id="IPR011009">
    <property type="entry name" value="Kinase-like_dom_sf"/>
</dbReference>
<proteinExistence type="predicted"/>
<keyword evidence="4" id="KW-1185">Reference proteome</keyword>
<dbReference type="EC" id="2.7.1.-" evidence="3"/>
<evidence type="ECO:0000256" key="1">
    <source>
        <dbReference type="SAM" id="MobiDB-lite"/>
    </source>
</evidence>
<accession>A0ABU2JTJ4</accession>
<dbReference type="InterPro" id="IPR002575">
    <property type="entry name" value="Aminoglycoside_PTrfase"/>
</dbReference>
<evidence type="ECO:0000259" key="2">
    <source>
        <dbReference type="Pfam" id="PF01636"/>
    </source>
</evidence>
<dbReference type="EMBL" id="JAVREO010000010">
    <property type="protein sequence ID" value="MDT0268237.1"/>
    <property type="molecule type" value="Genomic_DNA"/>
</dbReference>